<evidence type="ECO:0000256" key="1">
    <source>
        <dbReference type="ARBA" id="ARBA00022490"/>
    </source>
</evidence>
<evidence type="ECO:0000256" key="4">
    <source>
        <dbReference type="ARBA" id="ARBA00022801"/>
    </source>
</evidence>
<dbReference type="Gene3D" id="3.10.20.580">
    <property type="match status" value="1"/>
</dbReference>
<dbReference type="InterPro" id="IPR001279">
    <property type="entry name" value="Metallo-B-lactamas"/>
</dbReference>
<proteinExistence type="predicted"/>
<keyword evidence="7" id="KW-0694">RNA-binding</keyword>
<keyword evidence="6" id="KW-0269">Exonuclease</keyword>
<dbReference type="InterPro" id="IPR042173">
    <property type="entry name" value="RNase_J_2"/>
</dbReference>
<dbReference type="InterPro" id="IPR011108">
    <property type="entry name" value="RMMBL"/>
</dbReference>
<evidence type="ECO:0000313" key="10">
    <source>
        <dbReference type="Proteomes" id="UP001320209"/>
    </source>
</evidence>
<keyword evidence="1" id="KW-0963">Cytoplasm</keyword>
<dbReference type="Pfam" id="PF22505">
    <property type="entry name" value="RNase_J_b_CASP"/>
    <property type="match status" value="1"/>
</dbReference>
<dbReference type="SUPFAM" id="SSF56281">
    <property type="entry name" value="Metallo-hydrolase/oxidoreductase"/>
    <property type="match status" value="1"/>
</dbReference>
<evidence type="ECO:0000256" key="5">
    <source>
        <dbReference type="ARBA" id="ARBA00022833"/>
    </source>
</evidence>
<dbReference type="EMBL" id="AP025225">
    <property type="protein sequence ID" value="BDB95954.1"/>
    <property type="molecule type" value="Genomic_DNA"/>
</dbReference>
<dbReference type="NCBIfam" id="TIGR00649">
    <property type="entry name" value="MG423"/>
    <property type="match status" value="1"/>
</dbReference>
<dbReference type="InterPro" id="IPR036866">
    <property type="entry name" value="RibonucZ/Hydroxyglut_hydro"/>
</dbReference>
<dbReference type="Gene3D" id="3.60.15.10">
    <property type="entry name" value="Ribonuclease Z/Hydroxyacylglutathione hydrolase-like"/>
    <property type="match status" value="1"/>
</dbReference>
<dbReference type="PANTHER" id="PTHR43694">
    <property type="entry name" value="RIBONUCLEASE J"/>
    <property type="match status" value="1"/>
</dbReference>
<dbReference type="GO" id="GO:0016787">
    <property type="term" value="F:hydrolase activity"/>
    <property type="evidence" value="ECO:0007669"/>
    <property type="project" value="UniProtKB-KW"/>
</dbReference>
<evidence type="ECO:0000256" key="3">
    <source>
        <dbReference type="ARBA" id="ARBA00022723"/>
    </source>
</evidence>
<keyword evidence="2" id="KW-0540">Nuclease</keyword>
<name>A0ABM7V872_9PROT</name>
<sequence length="550" mass="59965">MAGINASELCLLPFGGSGEIGLNANLYCYKGSAILVDLGVSFTDIAGIEVVVPDLGALSSLPVKLEAIFLTHAHEDHIGAVAYVWRKFGLSCPIYATTFAYYMLKNKLSERDIDASIHKVAYKKEVSAGEFSVTFLGITHSAPDSAALAIKTDLGIVVHTGDWKIDRSPQVGNPTDEESFKKLGDEGVLALVCDSTNAIDQDCPWGESEVCKELERLVGECENMVIVACFASNVARMLSCVKAAQKNNRKVVLAGTSLRRVSQIAQKVGYLDKTVKFISDREAGNMRSSEFLVIATGSQGEPRSALANMSRRAHPSIKIDNSTVVIFSSSVIPGNEKAVFGLQNRLIELGARIISERDIAKVHVSGHPSKSDLREMYSWIRPKIAVPIHGEAVHLQEHAKLAKDFGVDDIVIPKNGRILKIAPGVPRLGDGFRSGKLFVDGDRLIKSDGDVIKDRYKMMEAGVVFVTLVASADTRKVSSARISMRGISEDIAELEEINKNLSDLFKKPLFRTVVKGGEKAMKETVHKEISQFFNQCIGKKPMTQTQIVMI</sequence>
<dbReference type="InterPro" id="IPR004613">
    <property type="entry name" value="RNase_J"/>
</dbReference>
<dbReference type="Pfam" id="PF17770">
    <property type="entry name" value="RNase_J_C"/>
    <property type="match status" value="1"/>
</dbReference>
<dbReference type="Gene3D" id="3.40.50.10710">
    <property type="entry name" value="Metallo-hydrolase/oxidoreductase"/>
    <property type="match status" value="1"/>
</dbReference>
<dbReference type="InterPro" id="IPR055132">
    <property type="entry name" value="RNase_J_b_CASP"/>
</dbReference>
<evidence type="ECO:0000256" key="7">
    <source>
        <dbReference type="ARBA" id="ARBA00022884"/>
    </source>
</evidence>
<evidence type="ECO:0000256" key="2">
    <source>
        <dbReference type="ARBA" id="ARBA00022722"/>
    </source>
</evidence>
<feature type="domain" description="Metallo-beta-lactamase" evidence="8">
    <location>
        <begin position="21"/>
        <end position="214"/>
    </location>
</feature>
<dbReference type="InterPro" id="IPR041636">
    <property type="entry name" value="RNase_J_C"/>
</dbReference>
<keyword evidence="4 9" id="KW-0378">Hydrolase</keyword>
<dbReference type="RefSeq" id="WP_236865224.1">
    <property type="nucleotide sequence ID" value="NZ_AP025225.1"/>
</dbReference>
<evidence type="ECO:0000313" key="9">
    <source>
        <dbReference type="EMBL" id="BDB95954.1"/>
    </source>
</evidence>
<keyword evidence="3" id="KW-0479">Metal-binding</keyword>
<reference evidence="9" key="1">
    <citation type="submission" date="2021-10" db="EMBL/GenBank/DDBJ databases">
        <title>Genome Sequence of The Candidatus Hydrogeosomobacter endosymbioticus, an Intracellular Bacterial Symbiont of the Anaerobic Ciliate GW7.</title>
        <authorList>
            <person name="Shiohama Y."/>
            <person name="Shinzato N."/>
        </authorList>
    </citation>
    <scope>NUCLEOTIDE SEQUENCE [LARGE SCALE GENOMIC DNA]</scope>
    <source>
        <strain evidence="9">200920</strain>
    </source>
</reference>
<keyword evidence="5" id="KW-0862">Zinc</keyword>
<protein>
    <submittedName>
        <fullName evidence="9">MBL fold hydrolase</fullName>
    </submittedName>
</protein>
<evidence type="ECO:0000259" key="8">
    <source>
        <dbReference type="SMART" id="SM00849"/>
    </source>
</evidence>
<dbReference type="Pfam" id="PF00753">
    <property type="entry name" value="Lactamase_B"/>
    <property type="match status" value="1"/>
</dbReference>
<dbReference type="SMART" id="SM00849">
    <property type="entry name" value="Lactamase_B"/>
    <property type="match status" value="1"/>
</dbReference>
<keyword evidence="10" id="KW-1185">Reference proteome</keyword>
<accession>A0ABM7V872</accession>
<organism evidence="9 10">
    <name type="scientific">Candidatus Hydrogenosomobacter endosymbioticus</name>
    <dbReference type="NCBI Taxonomy" id="2558174"/>
    <lineage>
        <taxon>Bacteria</taxon>
        <taxon>Pseudomonadati</taxon>
        <taxon>Pseudomonadota</taxon>
        <taxon>Alphaproteobacteria</taxon>
        <taxon>Holosporales</taxon>
        <taxon>Holosporaceae</taxon>
        <taxon>Candidatus Hydrogenosomobacter</taxon>
    </lineage>
</organism>
<evidence type="ECO:0000256" key="6">
    <source>
        <dbReference type="ARBA" id="ARBA00022839"/>
    </source>
</evidence>
<dbReference type="Pfam" id="PF07521">
    <property type="entry name" value="RMMBL"/>
    <property type="match status" value="1"/>
</dbReference>
<dbReference type="Proteomes" id="UP001320209">
    <property type="component" value="Chromosome"/>
</dbReference>
<dbReference type="CDD" id="cd07714">
    <property type="entry name" value="RNaseJ_MBL-fold"/>
    <property type="match status" value="1"/>
</dbReference>
<dbReference type="PANTHER" id="PTHR43694:SF1">
    <property type="entry name" value="RIBONUCLEASE J"/>
    <property type="match status" value="1"/>
</dbReference>
<gene>
    <name evidence="9" type="ORF">HYD_0870</name>
</gene>